<accession>A0AAD8ZTX6</accession>
<keyword evidence="4" id="KW-1185">Reference proteome</keyword>
<reference evidence="3" key="1">
    <citation type="submission" date="2023-03" db="EMBL/GenBank/DDBJ databases">
        <title>Electrophorus voltai genome.</title>
        <authorList>
            <person name="Bian C."/>
        </authorList>
    </citation>
    <scope>NUCLEOTIDE SEQUENCE</scope>
    <source>
        <strain evidence="3">CB-2022</strain>
        <tissue evidence="3">Muscle</tissue>
    </source>
</reference>
<dbReference type="SUPFAM" id="SSF56436">
    <property type="entry name" value="C-type lectin-like"/>
    <property type="match status" value="1"/>
</dbReference>
<dbReference type="EMBL" id="JAROKS010000003">
    <property type="protein sequence ID" value="KAK1805224.1"/>
    <property type="molecule type" value="Genomic_DNA"/>
</dbReference>
<feature type="transmembrane region" description="Helical" evidence="2">
    <location>
        <begin position="37"/>
        <end position="60"/>
    </location>
</feature>
<organism evidence="3 4">
    <name type="scientific">Electrophorus voltai</name>
    <dbReference type="NCBI Taxonomy" id="2609070"/>
    <lineage>
        <taxon>Eukaryota</taxon>
        <taxon>Metazoa</taxon>
        <taxon>Chordata</taxon>
        <taxon>Craniata</taxon>
        <taxon>Vertebrata</taxon>
        <taxon>Euteleostomi</taxon>
        <taxon>Actinopterygii</taxon>
        <taxon>Neopterygii</taxon>
        <taxon>Teleostei</taxon>
        <taxon>Ostariophysi</taxon>
        <taxon>Gymnotiformes</taxon>
        <taxon>Gymnotoidei</taxon>
        <taxon>Gymnotidae</taxon>
        <taxon>Electrophorus</taxon>
    </lineage>
</organism>
<evidence type="ECO:0000256" key="2">
    <source>
        <dbReference type="SAM" id="Phobius"/>
    </source>
</evidence>
<dbReference type="AlphaFoldDB" id="A0AAD8ZTX6"/>
<name>A0AAD8ZTX6_9TELE</name>
<feature type="region of interest" description="Disordered" evidence="1">
    <location>
        <begin position="200"/>
        <end position="238"/>
    </location>
</feature>
<dbReference type="InterPro" id="IPR016186">
    <property type="entry name" value="C-type_lectin-like/link_sf"/>
</dbReference>
<comment type="caution">
    <text evidence="3">The sequence shown here is derived from an EMBL/GenBank/DDBJ whole genome shotgun (WGS) entry which is preliminary data.</text>
</comment>
<evidence type="ECO:0008006" key="5">
    <source>
        <dbReference type="Google" id="ProtNLM"/>
    </source>
</evidence>
<sequence>METSKGVRTEDVYQTLRQPPLVKNSHSKHASQKDRNLMTLLIFNTLLMIIILLINGYLVYLQMTGPGLELNGKRELWHLYDGVLYLIWDAKGNCSEAEEFCKQKNSRIGNITSRNKDWFLSLSKGKKLWMDKRQIKDETLDKTFYQCPSCDMKDPRVPDSEEMHGWICERRQENMGSALCEVKVSGPPGIPGPRGIAGLPGPVGPRGFPGLPGSPGIKCLPSPPGPICPEHNPSVNQP</sequence>
<dbReference type="Gene3D" id="3.10.100.10">
    <property type="entry name" value="Mannose-Binding Protein A, subunit A"/>
    <property type="match status" value="1"/>
</dbReference>
<keyword evidence="2" id="KW-0472">Membrane</keyword>
<gene>
    <name evidence="3" type="ORF">P4O66_019172</name>
</gene>
<proteinExistence type="predicted"/>
<dbReference type="InterPro" id="IPR016187">
    <property type="entry name" value="CTDL_fold"/>
</dbReference>
<dbReference type="Proteomes" id="UP001239994">
    <property type="component" value="Unassembled WGS sequence"/>
</dbReference>
<keyword evidence="2" id="KW-1133">Transmembrane helix</keyword>
<keyword evidence="2" id="KW-0812">Transmembrane</keyword>
<evidence type="ECO:0000313" key="3">
    <source>
        <dbReference type="EMBL" id="KAK1805224.1"/>
    </source>
</evidence>
<evidence type="ECO:0000313" key="4">
    <source>
        <dbReference type="Proteomes" id="UP001239994"/>
    </source>
</evidence>
<protein>
    <recommendedName>
        <fullName evidence="5">C-type lectin domain-containing protein</fullName>
    </recommendedName>
</protein>
<evidence type="ECO:0000256" key="1">
    <source>
        <dbReference type="SAM" id="MobiDB-lite"/>
    </source>
</evidence>